<dbReference type="PANTHER" id="PTHR10877">
    <property type="entry name" value="POLYCYSTIN FAMILY MEMBER"/>
    <property type="match status" value="1"/>
</dbReference>
<dbReference type="GO" id="GO:0005262">
    <property type="term" value="F:calcium channel activity"/>
    <property type="evidence" value="ECO:0007669"/>
    <property type="project" value="TreeGrafter"/>
</dbReference>
<evidence type="ECO:0000256" key="1">
    <source>
        <dbReference type="SAM" id="Phobius"/>
    </source>
</evidence>
<dbReference type="InterPro" id="IPR051223">
    <property type="entry name" value="Polycystin"/>
</dbReference>
<dbReference type="AlphaFoldDB" id="A0A1I7WEC3"/>
<evidence type="ECO:0000313" key="2">
    <source>
        <dbReference type="Proteomes" id="UP000095283"/>
    </source>
</evidence>
<dbReference type="GO" id="GO:0050982">
    <property type="term" value="P:detection of mechanical stimulus"/>
    <property type="evidence" value="ECO:0007669"/>
    <property type="project" value="TreeGrafter"/>
</dbReference>
<protein>
    <submittedName>
        <fullName evidence="3">Uncharacterized protein</fullName>
    </submittedName>
</protein>
<dbReference type="Proteomes" id="UP000095283">
    <property type="component" value="Unplaced"/>
</dbReference>
<organism evidence="2 3">
    <name type="scientific">Heterorhabditis bacteriophora</name>
    <name type="common">Entomopathogenic nematode worm</name>
    <dbReference type="NCBI Taxonomy" id="37862"/>
    <lineage>
        <taxon>Eukaryota</taxon>
        <taxon>Metazoa</taxon>
        <taxon>Ecdysozoa</taxon>
        <taxon>Nematoda</taxon>
        <taxon>Chromadorea</taxon>
        <taxon>Rhabditida</taxon>
        <taxon>Rhabditina</taxon>
        <taxon>Rhabditomorpha</taxon>
        <taxon>Strongyloidea</taxon>
        <taxon>Heterorhabditidae</taxon>
        <taxon>Heterorhabditis</taxon>
    </lineage>
</organism>
<dbReference type="PANTHER" id="PTHR10877:SF194">
    <property type="entry name" value="LOCATION OF VULVA DEFECTIVE 1"/>
    <property type="match status" value="1"/>
</dbReference>
<keyword evidence="1" id="KW-0472">Membrane</keyword>
<keyword evidence="1" id="KW-0812">Transmembrane</keyword>
<proteinExistence type="predicted"/>
<dbReference type="WBParaSite" id="Hba_03251">
    <property type="protein sequence ID" value="Hba_03251"/>
    <property type="gene ID" value="Hba_03251"/>
</dbReference>
<evidence type="ECO:0000313" key="3">
    <source>
        <dbReference type="WBParaSite" id="Hba_03251"/>
    </source>
</evidence>
<feature type="transmembrane region" description="Helical" evidence="1">
    <location>
        <begin position="576"/>
        <end position="594"/>
    </location>
</feature>
<keyword evidence="2" id="KW-1185">Reference proteome</keyword>
<name>A0A1I7WEC3_HETBA</name>
<dbReference type="GO" id="GO:0016020">
    <property type="term" value="C:membrane"/>
    <property type="evidence" value="ECO:0007669"/>
    <property type="project" value="TreeGrafter"/>
</dbReference>
<keyword evidence="1" id="KW-1133">Transmembrane helix</keyword>
<accession>A0A1I7WEC3</accession>
<reference evidence="3" key="1">
    <citation type="submission" date="2016-11" db="UniProtKB">
        <authorList>
            <consortium name="WormBaseParasite"/>
        </authorList>
    </citation>
    <scope>IDENTIFICATION</scope>
</reference>
<sequence>MGLVDLTFVSTKMKGVDYQDVYVELSTFNFSVPGITTLKLKPTLHGPLIAAMGVEDIPLPSISADILTVVTSQFTLLTTITSQANLDEKFMKEGQPIEVIGILNFLEGSEIKMDGAKVQYAGECLMFLLNSVKQYIITEAKWKTVFTEDIVGIEISSGYYARDAIKHIKSVFEFGPDQRFTIENGWISQSLMNQDSQHLINDILQSTTAYLNKEGTSLSDEELNETSTHILSIADMLTKATIDVLDNPLASDLQKNLANEKLNYDEIFNALPADASIRYNTLISLFEISSFKITYKFIFILGVECREFNNFVQFPPSLKLLKIYHIKDTENFRIGLWCFRQNPYAFVNNFKILITSGTLEAHIKQIDGTPIPVKDAISPITIRGIGATDIVPSTTVFTKPFLDYQILDIHTFRTMTWNASLLLEVGKKCKNRKLRFGRLQHRFIFLVSPAYHDQTNHLFISSEDLHNRTGLFYVGIGVLDNGTVPKNQTVSYLRPETKSTWAFIRGTYFDFNARVLSKGCYYFDASQNRFDSSGLKCQTFHLTTFSVGLISVDIDAVRSPYNYVVDFVPRNLSPTLIALFMSLHMLVVLLINIWSEQKDDDKGRLHMLKDNHPMDSYQYIITIETGYRMFATSNSQVCIIYSDSDIFKNPPLSQSDSMTYFTNYVINLSDSKMERGRRRRLLPSID</sequence>